<keyword evidence="2 5" id="KW-0812">Transmembrane</keyword>
<evidence type="ECO:0000256" key="5">
    <source>
        <dbReference type="SAM" id="Phobius"/>
    </source>
</evidence>
<dbReference type="KEGG" id="bmei:Spa11_33990"/>
<evidence type="ECO:0000313" key="8">
    <source>
        <dbReference type="Proteomes" id="UP000316426"/>
    </source>
</evidence>
<dbReference type="Pfam" id="PF04932">
    <property type="entry name" value="Wzy_C"/>
    <property type="match status" value="1"/>
</dbReference>
<gene>
    <name evidence="7" type="ORF">Spa11_33990</name>
</gene>
<dbReference type="PANTHER" id="PTHR37422">
    <property type="entry name" value="TEICHURONIC ACID BIOSYNTHESIS PROTEIN TUAE"/>
    <property type="match status" value="1"/>
</dbReference>
<feature type="transmembrane region" description="Helical" evidence="5">
    <location>
        <begin position="210"/>
        <end position="240"/>
    </location>
</feature>
<dbReference type="InterPro" id="IPR051533">
    <property type="entry name" value="WaaL-like"/>
</dbReference>
<feature type="domain" description="O-antigen ligase-related" evidence="6">
    <location>
        <begin position="214"/>
        <end position="351"/>
    </location>
</feature>
<feature type="transmembrane region" description="Helical" evidence="5">
    <location>
        <begin position="378"/>
        <end position="403"/>
    </location>
</feature>
<feature type="transmembrane region" description="Helical" evidence="5">
    <location>
        <begin position="180"/>
        <end position="198"/>
    </location>
</feature>
<keyword evidence="4 5" id="KW-0472">Membrane</keyword>
<evidence type="ECO:0000256" key="3">
    <source>
        <dbReference type="ARBA" id="ARBA00022989"/>
    </source>
</evidence>
<feature type="transmembrane region" description="Helical" evidence="5">
    <location>
        <begin position="102"/>
        <end position="122"/>
    </location>
</feature>
<dbReference type="EMBL" id="CP036349">
    <property type="protein sequence ID" value="QDV75186.1"/>
    <property type="molecule type" value="Genomic_DNA"/>
</dbReference>
<dbReference type="RefSeq" id="WP_145114256.1">
    <property type="nucleotide sequence ID" value="NZ_CP036349.1"/>
</dbReference>
<accession>A0A518KBL3</accession>
<comment type="subcellular location">
    <subcellularLocation>
        <location evidence="1">Membrane</location>
        <topology evidence="1">Multi-pass membrane protein</topology>
    </subcellularLocation>
</comment>
<evidence type="ECO:0000256" key="2">
    <source>
        <dbReference type="ARBA" id="ARBA00022692"/>
    </source>
</evidence>
<sequence>MGHLHPQAQRPASGGLLLPLAYLPLFVGLPTLSVPILSLLQIPMSRDSLNLSFSLAISAAGFYFWFSGWSGKSICRHINFCLLWLTASLTAGIYIEPSKENLLYYVQTLLPIFAMAYGWRLIRTRDDIPRFIRIASATTSFFIIALTISTVHNYGLVRLTFDRISVMKEIAYAIPQFKSYYPMTVLATFSFALSHYLFSRDGSNYAKLWLAAHALFLPLCWSRAGMLGFALCGAIQLLYAATCDRGRGMQRAVVALVVFAVVLPVAVLKMGSTFGARTDVHSVDNKSDRKRLELFIEGCERIAARPMFGDMFIPSWEERAGGEEVDVKRLFGAHNQYVDLGLRGGVVYLVAVCMLFWKAICQCRRLTSRRARALSHNYMVVGVGSMSFLIAALIGSHFQLYFIQLQTAVPIYLVVGITHRCYALATAELRSASGMRNVGQDDACLRTVRLRPAA</sequence>
<evidence type="ECO:0000256" key="1">
    <source>
        <dbReference type="ARBA" id="ARBA00004141"/>
    </source>
</evidence>
<dbReference type="InterPro" id="IPR007016">
    <property type="entry name" value="O-antigen_ligase-rel_domated"/>
</dbReference>
<dbReference type="PANTHER" id="PTHR37422:SF13">
    <property type="entry name" value="LIPOPOLYSACCHARIDE BIOSYNTHESIS PROTEIN PA4999-RELATED"/>
    <property type="match status" value="1"/>
</dbReference>
<keyword evidence="3 5" id="KW-1133">Transmembrane helix</keyword>
<dbReference type="AlphaFoldDB" id="A0A518KBL3"/>
<evidence type="ECO:0000259" key="6">
    <source>
        <dbReference type="Pfam" id="PF04932"/>
    </source>
</evidence>
<reference evidence="7 8" key="1">
    <citation type="submission" date="2019-02" db="EMBL/GenBank/DDBJ databases">
        <title>Deep-cultivation of Planctomycetes and their phenomic and genomic characterization uncovers novel biology.</title>
        <authorList>
            <person name="Wiegand S."/>
            <person name="Jogler M."/>
            <person name="Boedeker C."/>
            <person name="Pinto D."/>
            <person name="Vollmers J."/>
            <person name="Rivas-Marin E."/>
            <person name="Kohn T."/>
            <person name="Peeters S.H."/>
            <person name="Heuer A."/>
            <person name="Rast P."/>
            <person name="Oberbeckmann S."/>
            <person name="Bunk B."/>
            <person name="Jeske O."/>
            <person name="Meyerdierks A."/>
            <person name="Storesund J.E."/>
            <person name="Kallscheuer N."/>
            <person name="Luecker S."/>
            <person name="Lage O.M."/>
            <person name="Pohl T."/>
            <person name="Merkel B.J."/>
            <person name="Hornburger P."/>
            <person name="Mueller R.-W."/>
            <person name="Bruemmer F."/>
            <person name="Labrenz M."/>
            <person name="Spormann A.M."/>
            <person name="Op den Camp H."/>
            <person name="Overmann J."/>
            <person name="Amann R."/>
            <person name="Jetten M.S.M."/>
            <person name="Mascher T."/>
            <person name="Medema M.H."/>
            <person name="Devos D.P."/>
            <person name="Kaster A.-K."/>
            <person name="Ovreas L."/>
            <person name="Rohde M."/>
            <person name="Galperin M.Y."/>
            <person name="Jogler C."/>
        </authorList>
    </citation>
    <scope>NUCLEOTIDE SEQUENCE [LARGE SCALE GENOMIC DNA]</scope>
    <source>
        <strain evidence="7 8">Spa11</strain>
    </source>
</reference>
<name>A0A518KBL3_9BACT</name>
<feature type="transmembrane region" description="Helical" evidence="5">
    <location>
        <begin position="252"/>
        <end position="271"/>
    </location>
</feature>
<evidence type="ECO:0000313" key="7">
    <source>
        <dbReference type="EMBL" id="QDV75186.1"/>
    </source>
</evidence>
<dbReference type="GO" id="GO:0016020">
    <property type="term" value="C:membrane"/>
    <property type="evidence" value="ECO:0007669"/>
    <property type="project" value="UniProtKB-SubCell"/>
</dbReference>
<feature type="transmembrane region" description="Helical" evidence="5">
    <location>
        <begin position="134"/>
        <end position="159"/>
    </location>
</feature>
<evidence type="ECO:0000256" key="4">
    <source>
        <dbReference type="ARBA" id="ARBA00023136"/>
    </source>
</evidence>
<dbReference type="Proteomes" id="UP000316426">
    <property type="component" value="Chromosome"/>
</dbReference>
<organism evidence="7 8">
    <name type="scientific">Botrimarina mediterranea</name>
    <dbReference type="NCBI Taxonomy" id="2528022"/>
    <lineage>
        <taxon>Bacteria</taxon>
        <taxon>Pseudomonadati</taxon>
        <taxon>Planctomycetota</taxon>
        <taxon>Planctomycetia</taxon>
        <taxon>Pirellulales</taxon>
        <taxon>Lacipirellulaceae</taxon>
        <taxon>Botrimarina</taxon>
    </lineage>
</organism>
<feature type="transmembrane region" description="Helical" evidence="5">
    <location>
        <begin position="49"/>
        <end position="65"/>
    </location>
</feature>
<proteinExistence type="predicted"/>
<protein>
    <recommendedName>
        <fullName evidence="6">O-antigen ligase-related domain-containing protein</fullName>
    </recommendedName>
</protein>
<feature type="transmembrane region" description="Helical" evidence="5">
    <location>
        <begin position="20"/>
        <end position="42"/>
    </location>
</feature>
<feature type="transmembrane region" description="Helical" evidence="5">
    <location>
        <begin position="77"/>
        <end position="95"/>
    </location>
</feature>
<keyword evidence="8" id="KW-1185">Reference proteome</keyword>
<feature type="transmembrane region" description="Helical" evidence="5">
    <location>
        <begin position="340"/>
        <end position="357"/>
    </location>
</feature>